<evidence type="ECO:0000256" key="9">
    <source>
        <dbReference type="SAM" id="Phobius"/>
    </source>
</evidence>
<keyword evidence="8" id="KW-0175">Coiled coil</keyword>
<keyword evidence="13" id="KW-1185">Reference proteome</keyword>
<dbReference type="InterPro" id="IPR050640">
    <property type="entry name" value="Bact_2-comp_sensor_kinase"/>
</dbReference>
<comment type="subcellular location">
    <subcellularLocation>
        <location evidence="2">Membrane</location>
    </subcellularLocation>
</comment>
<dbReference type="SUPFAM" id="SSF158472">
    <property type="entry name" value="HAMP domain-like"/>
    <property type="match status" value="1"/>
</dbReference>
<dbReference type="SMART" id="SM00387">
    <property type="entry name" value="HATPase_c"/>
    <property type="match status" value="1"/>
</dbReference>
<dbReference type="InterPro" id="IPR005467">
    <property type="entry name" value="His_kinase_dom"/>
</dbReference>
<evidence type="ECO:0000256" key="1">
    <source>
        <dbReference type="ARBA" id="ARBA00000085"/>
    </source>
</evidence>
<gene>
    <name evidence="12" type="ORF">DFR60_103310</name>
</gene>
<protein>
    <recommendedName>
        <fullName evidence="3">histidine kinase</fullName>
        <ecNumber evidence="3">2.7.13.3</ecNumber>
    </recommendedName>
</protein>
<evidence type="ECO:0000256" key="3">
    <source>
        <dbReference type="ARBA" id="ARBA00012438"/>
    </source>
</evidence>
<dbReference type="SMART" id="SM00304">
    <property type="entry name" value="HAMP"/>
    <property type="match status" value="1"/>
</dbReference>
<evidence type="ECO:0000259" key="11">
    <source>
        <dbReference type="PROSITE" id="PS50885"/>
    </source>
</evidence>
<dbReference type="GO" id="GO:0000155">
    <property type="term" value="F:phosphorelay sensor kinase activity"/>
    <property type="evidence" value="ECO:0007669"/>
    <property type="project" value="InterPro"/>
</dbReference>
<dbReference type="Gene3D" id="6.10.340.10">
    <property type="match status" value="1"/>
</dbReference>
<evidence type="ECO:0000313" key="12">
    <source>
        <dbReference type="EMBL" id="PXX55254.1"/>
    </source>
</evidence>
<dbReference type="CDD" id="cd06225">
    <property type="entry name" value="HAMP"/>
    <property type="match status" value="1"/>
</dbReference>
<evidence type="ECO:0000313" key="13">
    <source>
        <dbReference type="Proteomes" id="UP000248057"/>
    </source>
</evidence>
<dbReference type="Pfam" id="PF06580">
    <property type="entry name" value="His_kinase"/>
    <property type="match status" value="1"/>
</dbReference>
<dbReference type="EMBL" id="QJKD01000003">
    <property type="protein sequence ID" value="PXX55254.1"/>
    <property type="molecule type" value="Genomic_DNA"/>
</dbReference>
<feature type="domain" description="HAMP" evidence="11">
    <location>
        <begin position="339"/>
        <end position="391"/>
    </location>
</feature>
<dbReference type="InterPro" id="IPR003594">
    <property type="entry name" value="HATPase_dom"/>
</dbReference>
<comment type="caution">
    <text evidence="12">The sequence shown here is derived from an EMBL/GenBank/DDBJ whole genome shotgun (WGS) entry which is preliminary data.</text>
</comment>
<keyword evidence="5" id="KW-0808">Transferase</keyword>
<evidence type="ECO:0000259" key="10">
    <source>
        <dbReference type="PROSITE" id="PS50109"/>
    </source>
</evidence>
<dbReference type="Proteomes" id="UP000248057">
    <property type="component" value="Unassembled WGS sequence"/>
</dbReference>
<dbReference type="Pfam" id="PF00672">
    <property type="entry name" value="HAMP"/>
    <property type="match status" value="1"/>
</dbReference>
<keyword evidence="7" id="KW-0902">Two-component regulatory system</keyword>
<evidence type="ECO:0000256" key="8">
    <source>
        <dbReference type="SAM" id="Coils"/>
    </source>
</evidence>
<dbReference type="InterPro" id="IPR010559">
    <property type="entry name" value="Sig_transdc_His_kin_internal"/>
</dbReference>
<keyword evidence="4" id="KW-0597">Phosphoprotein</keyword>
<dbReference type="Pfam" id="PF02518">
    <property type="entry name" value="HATPase_c"/>
    <property type="match status" value="1"/>
</dbReference>
<feature type="domain" description="Histidine kinase" evidence="10">
    <location>
        <begin position="515"/>
        <end position="621"/>
    </location>
</feature>
<feature type="coiled-coil region" evidence="8">
    <location>
        <begin position="383"/>
        <end position="422"/>
    </location>
</feature>
<evidence type="ECO:0000256" key="2">
    <source>
        <dbReference type="ARBA" id="ARBA00004370"/>
    </source>
</evidence>
<dbReference type="InterPro" id="IPR003660">
    <property type="entry name" value="HAMP_dom"/>
</dbReference>
<keyword evidence="9" id="KW-0472">Membrane</keyword>
<evidence type="ECO:0000256" key="7">
    <source>
        <dbReference type="ARBA" id="ARBA00023012"/>
    </source>
</evidence>
<keyword evidence="6 12" id="KW-0418">Kinase</keyword>
<dbReference type="InterPro" id="IPR036890">
    <property type="entry name" value="HATPase_C_sf"/>
</dbReference>
<dbReference type="GO" id="GO:0016020">
    <property type="term" value="C:membrane"/>
    <property type="evidence" value="ECO:0007669"/>
    <property type="project" value="UniProtKB-SubCell"/>
</dbReference>
<keyword evidence="9" id="KW-1133">Transmembrane helix</keyword>
<organism evidence="12 13">
    <name type="scientific">Hungatella effluvii</name>
    <dbReference type="NCBI Taxonomy" id="1096246"/>
    <lineage>
        <taxon>Bacteria</taxon>
        <taxon>Bacillati</taxon>
        <taxon>Bacillota</taxon>
        <taxon>Clostridia</taxon>
        <taxon>Lachnospirales</taxon>
        <taxon>Lachnospiraceae</taxon>
        <taxon>Hungatella</taxon>
    </lineage>
</organism>
<keyword evidence="9" id="KW-0812">Transmembrane</keyword>
<evidence type="ECO:0000256" key="6">
    <source>
        <dbReference type="ARBA" id="ARBA00022777"/>
    </source>
</evidence>
<dbReference type="Gene3D" id="3.30.565.10">
    <property type="entry name" value="Histidine kinase-like ATPase, C-terminal domain"/>
    <property type="match status" value="1"/>
</dbReference>
<dbReference type="EC" id="2.7.13.3" evidence="3"/>
<feature type="transmembrane region" description="Helical" evidence="9">
    <location>
        <begin position="317"/>
        <end position="338"/>
    </location>
</feature>
<dbReference type="PROSITE" id="PS50109">
    <property type="entry name" value="HIS_KIN"/>
    <property type="match status" value="1"/>
</dbReference>
<comment type="catalytic activity">
    <reaction evidence="1">
        <text>ATP + protein L-histidine = ADP + protein N-phospho-L-histidine.</text>
        <dbReference type="EC" id="2.7.13.3"/>
    </reaction>
</comment>
<dbReference type="PANTHER" id="PTHR34220:SF7">
    <property type="entry name" value="SENSOR HISTIDINE KINASE YPDA"/>
    <property type="match status" value="1"/>
</dbReference>
<dbReference type="SUPFAM" id="SSF55874">
    <property type="entry name" value="ATPase domain of HSP90 chaperone/DNA topoisomerase II/histidine kinase"/>
    <property type="match status" value="1"/>
</dbReference>
<dbReference type="PROSITE" id="PS50885">
    <property type="entry name" value="HAMP"/>
    <property type="match status" value="1"/>
</dbReference>
<dbReference type="PANTHER" id="PTHR34220">
    <property type="entry name" value="SENSOR HISTIDINE KINASE YPDA"/>
    <property type="match status" value="1"/>
</dbReference>
<name>A0A2V3Y8K6_9FIRM</name>
<sequence>MRDTLFGMGGIRCMAVRRWHESIDHMSFRRKMSLFLLAAVSLILLTGQFAQYELTKQQTRRQEQEQAMANVAQIETYMEMKMKNVIERLYYIGINQTFYNAVKKVLFDDKGAADSVVMGDISSTLALYKITEPLISSLYLYTPAASYTDNTVLINRDFDFKTSGLYPYMEKKGPIIIGSPCRDEIFITRKNVVPVIYKFTVEGYGGEAALLANLDQNALYEYLKKILLSEDVSVVLYDDEGNRIASSIKKEHQGLFKEELKAEDLKAMALDEEAFHTLRYDREKYWINNGRLDFASWNLIYVRSEKSVFQKLGSLTAGYVALSFLVLAVIFLVVMAIVKRLTMPLMELSDLMQKAGEEKYEIDFPYRKNDEIGMLAVSFNHMVRYTRELFEQLNQSIEQLKEEKEKVRIEQLLKRRAELKALQAQINPHFLYNTLDSIRWKAEDIEAEDISQMTQALATVFRIGLSRGRELITVEEELEHVGSYLEIQCLRYGTLLKYEIDVDQALMEYYTVKLILQPLVENSIYHGIKEKGEQGMIRITGRRELSQMVFTVEDNGMGIPVEQLERLNQDLKRNLSVSKEGYGIFNVNERIRLYFGEAFGLRLESRNGEWTRAVVTLPLIEEWEVESYVPYSDRRR</sequence>
<proteinExistence type="predicted"/>
<evidence type="ECO:0000256" key="5">
    <source>
        <dbReference type="ARBA" id="ARBA00022679"/>
    </source>
</evidence>
<accession>A0A2V3Y8K6</accession>
<dbReference type="AlphaFoldDB" id="A0A2V3Y8K6"/>
<evidence type="ECO:0000256" key="4">
    <source>
        <dbReference type="ARBA" id="ARBA00022553"/>
    </source>
</evidence>
<reference evidence="12 13" key="1">
    <citation type="submission" date="2018-05" db="EMBL/GenBank/DDBJ databases">
        <title>Genomic Encyclopedia of Type Strains, Phase IV (KMG-IV): sequencing the most valuable type-strain genomes for metagenomic binning, comparative biology and taxonomic classification.</title>
        <authorList>
            <person name="Goeker M."/>
        </authorList>
    </citation>
    <scope>NUCLEOTIDE SEQUENCE [LARGE SCALE GENOMIC DNA]</scope>
    <source>
        <strain evidence="12 13">DSM 24995</strain>
    </source>
</reference>